<accession>A0A9P1IEN7</accession>
<sequence length="78" mass="9124">MDSDGNSVNSSEDEAFETCRVCEVDLDESIEKIRIPMDPQEAMRWIQLLGQRCFENWYTYPAPHFICMNHALDHDLIC</sequence>
<protein>
    <submittedName>
        <fullName evidence="1">Uncharacterized protein</fullName>
    </submittedName>
</protein>
<gene>
    <name evidence="1" type="ORF">CAMP_LOCUS6426</name>
</gene>
<proteinExistence type="predicted"/>
<name>A0A9P1IEN7_9PELO</name>
<reference evidence="1" key="1">
    <citation type="submission" date="2022-11" db="EMBL/GenBank/DDBJ databases">
        <authorList>
            <person name="Kikuchi T."/>
        </authorList>
    </citation>
    <scope>NUCLEOTIDE SEQUENCE</scope>
    <source>
        <strain evidence="1">PS1010</strain>
    </source>
</reference>
<dbReference type="EMBL" id="CANHGI010000002">
    <property type="protein sequence ID" value="CAI5443789.1"/>
    <property type="molecule type" value="Genomic_DNA"/>
</dbReference>
<dbReference type="AlphaFoldDB" id="A0A9P1IEN7"/>
<keyword evidence="2" id="KW-1185">Reference proteome</keyword>
<evidence type="ECO:0000313" key="2">
    <source>
        <dbReference type="Proteomes" id="UP001152747"/>
    </source>
</evidence>
<organism evidence="1 2">
    <name type="scientific">Caenorhabditis angaria</name>
    <dbReference type="NCBI Taxonomy" id="860376"/>
    <lineage>
        <taxon>Eukaryota</taxon>
        <taxon>Metazoa</taxon>
        <taxon>Ecdysozoa</taxon>
        <taxon>Nematoda</taxon>
        <taxon>Chromadorea</taxon>
        <taxon>Rhabditida</taxon>
        <taxon>Rhabditina</taxon>
        <taxon>Rhabditomorpha</taxon>
        <taxon>Rhabditoidea</taxon>
        <taxon>Rhabditidae</taxon>
        <taxon>Peloderinae</taxon>
        <taxon>Caenorhabditis</taxon>
    </lineage>
</organism>
<dbReference type="Proteomes" id="UP001152747">
    <property type="component" value="Unassembled WGS sequence"/>
</dbReference>
<comment type="caution">
    <text evidence="1">The sequence shown here is derived from an EMBL/GenBank/DDBJ whole genome shotgun (WGS) entry which is preliminary data.</text>
</comment>
<evidence type="ECO:0000313" key="1">
    <source>
        <dbReference type="EMBL" id="CAI5443789.1"/>
    </source>
</evidence>